<feature type="domain" description="NAD-dependent epimerase/dehydratase" evidence="1">
    <location>
        <begin position="3"/>
        <end position="210"/>
    </location>
</feature>
<protein>
    <submittedName>
        <fullName evidence="2">NAD-dependent epimerase/dehydratase family protein</fullName>
    </submittedName>
</protein>
<dbReference type="InterPro" id="IPR001509">
    <property type="entry name" value="Epimerase_deHydtase"/>
</dbReference>
<dbReference type="Pfam" id="PF01370">
    <property type="entry name" value="Epimerase"/>
    <property type="match status" value="1"/>
</dbReference>
<name>A0ABV9PFU9_9FLAO</name>
<proteinExistence type="predicted"/>
<dbReference type="InterPro" id="IPR051783">
    <property type="entry name" value="NAD(P)-dependent_oxidoreduct"/>
</dbReference>
<evidence type="ECO:0000313" key="2">
    <source>
        <dbReference type="EMBL" id="MFC4748949.1"/>
    </source>
</evidence>
<comment type="caution">
    <text evidence="2">The sequence shown here is derived from an EMBL/GenBank/DDBJ whole genome shotgun (WGS) entry which is preliminary data.</text>
</comment>
<evidence type="ECO:0000259" key="1">
    <source>
        <dbReference type="Pfam" id="PF01370"/>
    </source>
</evidence>
<dbReference type="Proteomes" id="UP001595935">
    <property type="component" value="Unassembled WGS sequence"/>
</dbReference>
<evidence type="ECO:0000313" key="3">
    <source>
        <dbReference type="Proteomes" id="UP001595935"/>
    </source>
</evidence>
<dbReference type="InterPro" id="IPR036291">
    <property type="entry name" value="NAD(P)-bd_dom_sf"/>
</dbReference>
<dbReference type="SUPFAM" id="SSF51735">
    <property type="entry name" value="NAD(P)-binding Rossmann-fold domains"/>
    <property type="match status" value="1"/>
</dbReference>
<sequence>MKILLTGSNGFLGKFIYEQVKYENEIFELSRNSGTYKFSLDKEVPIFNNNFDLVIHAAGKAHSVPKTEIQKKEFYNVNVLGAKNLLKGLEKSTIPKEFVFISSVSVYGQESGKEIDENFFLGATDPYGVSKIEAEKIVLEWCKERNVVCTILRLPLLVGENAPGNLGSMINAISKGYYFNVAGGKAQKSMVLAKDVASLITKAAQIGGTYNLTDGCHPTFNDLSSAISMNMEKKKPKNLSMNLALFIGKFGDFFGNRAPINTLKVRKMTSDLTFNDYKAQMMLDWKPQSVIDYINNNKI</sequence>
<dbReference type="EMBL" id="JBHSGV010000006">
    <property type="protein sequence ID" value="MFC4748949.1"/>
    <property type="molecule type" value="Genomic_DNA"/>
</dbReference>
<accession>A0ABV9PFU9</accession>
<dbReference type="Gene3D" id="3.40.50.720">
    <property type="entry name" value="NAD(P)-binding Rossmann-like Domain"/>
    <property type="match status" value="1"/>
</dbReference>
<keyword evidence="3" id="KW-1185">Reference proteome</keyword>
<reference evidence="3" key="1">
    <citation type="journal article" date="2019" name="Int. J. Syst. Evol. Microbiol.">
        <title>The Global Catalogue of Microorganisms (GCM) 10K type strain sequencing project: providing services to taxonomists for standard genome sequencing and annotation.</title>
        <authorList>
            <consortium name="The Broad Institute Genomics Platform"/>
            <consortium name="The Broad Institute Genome Sequencing Center for Infectious Disease"/>
            <person name="Wu L."/>
            <person name="Ma J."/>
        </authorList>
    </citation>
    <scope>NUCLEOTIDE SEQUENCE [LARGE SCALE GENOMIC DNA]</scope>
    <source>
        <strain evidence="3">WYCCWR 13023</strain>
    </source>
</reference>
<dbReference type="PANTHER" id="PTHR48079">
    <property type="entry name" value="PROTEIN YEEZ"/>
    <property type="match status" value="1"/>
</dbReference>
<dbReference type="PANTHER" id="PTHR48079:SF6">
    <property type="entry name" value="NAD(P)-BINDING DOMAIN-CONTAINING PROTEIN-RELATED"/>
    <property type="match status" value="1"/>
</dbReference>
<organism evidence="2 3">
    <name type="scientific">Flavobacterium branchiicola</name>
    <dbReference type="NCBI Taxonomy" id="1114875"/>
    <lineage>
        <taxon>Bacteria</taxon>
        <taxon>Pseudomonadati</taxon>
        <taxon>Bacteroidota</taxon>
        <taxon>Flavobacteriia</taxon>
        <taxon>Flavobacteriales</taxon>
        <taxon>Flavobacteriaceae</taxon>
        <taxon>Flavobacterium</taxon>
    </lineage>
</organism>
<gene>
    <name evidence="2" type="ORF">ACFO5S_15955</name>
</gene>
<dbReference type="RefSeq" id="WP_213258888.1">
    <property type="nucleotide sequence ID" value="NZ_JAGYWA010000006.1"/>
</dbReference>